<proteinExistence type="predicted"/>
<comment type="caution">
    <text evidence="2">The sequence shown here is derived from an EMBL/GenBank/DDBJ whole genome shotgun (WGS) entry which is preliminary data.</text>
</comment>
<gene>
    <name evidence="2" type="ORF">PGLA2088_LOCUS47894</name>
</gene>
<evidence type="ECO:0000313" key="3">
    <source>
        <dbReference type="Proteomes" id="UP000626109"/>
    </source>
</evidence>
<protein>
    <submittedName>
        <fullName evidence="2">Uncharacterized protein</fullName>
    </submittedName>
</protein>
<evidence type="ECO:0000313" key="2">
    <source>
        <dbReference type="EMBL" id="CAE8735551.1"/>
    </source>
</evidence>
<reference evidence="2" key="1">
    <citation type="submission" date="2021-02" db="EMBL/GenBank/DDBJ databases">
        <authorList>
            <person name="Dougan E. K."/>
            <person name="Rhodes N."/>
            <person name="Thang M."/>
            <person name="Chan C."/>
        </authorList>
    </citation>
    <scope>NUCLEOTIDE SEQUENCE</scope>
</reference>
<dbReference type="Proteomes" id="UP000626109">
    <property type="component" value="Unassembled WGS sequence"/>
</dbReference>
<dbReference type="EMBL" id="CAJNNW010036560">
    <property type="protein sequence ID" value="CAE8735551.1"/>
    <property type="molecule type" value="Genomic_DNA"/>
</dbReference>
<organism evidence="2 3">
    <name type="scientific">Polarella glacialis</name>
    <name type="common">Dinoflagellate</name>
    <dbReference type="NCBI Taxonomy" id="89957"/>
    <lineage>
        <taxon>Eukaryota</taxon>
        <taxon>Sar</taxon>
        <taxon>Alveolata</taxon>
        <taxon>Dinophyceae</taxon>
        <taxon>Suessiales</taxon>
        <taxon>Suessiaceae</taxon>
        <taxon>Polarella</taxon>
    </lineage>
</organism>
<feature type="region of interest" description="Disordered" evidence="1">
    <location>
        <begin position="18"/>
        <end position="42"/>
    </location>
</feature>
<name>A0A813LQZ0_POLGL</name>
<accession>A0A813LQZ0</accession>
<evidence type="ECO:0000256" key="1">
    <source>
        <dbReference type="SAM" id="MobiDB-lite"/>
    </source>
</evidence>
<dbReference type="AlphaFoldDB" id="A0A813LQZ0"/>
<sequence length="231" mass="25016">MFACCSACRSTTAEEVFSRSGEHRQLPRGSGLPDFSPGGESGAAKAELPLPWAVLTSGVAEILGISPAVEPPVDAKEMLRPAVLPSWQDPAAKALEHSRLKDLVRGFVREASDRGRLCSVLPLGVGGPGGAKTVESGALCRRARLEARYQLCDEDRRLCRGVCHVAERLVLSRKVSSHEAAGDRSTDGGWEVFASWQLVEVLGVHRAEDSALVQRHQPELDAMFNHEAWTR</sequence>